<keyword evidence="1" id="KW-0812">Transmembrane</keyword>
<reference evidence="3 4" key="1">
    <citation type="submission" date="2020-06" db="EMBL/GenBank/DDBJ databases">
        <title>Transcriptomic and genomic resources for Thalictrum thalictroides and T. hernandezii: Facilitating candidate gene discovery in an emerging model plant lineage.</title>
        <authorList>
            <person name="Arias T."/>
            <person name="Riano-Pachon D.M."/>
            <person name="Di Stilio V.S."/>
        </authorList>
    </citation>
    <scope>NUCLEOTIDE SEQUENCE [LARGE SCALE GENOMIC DNA]</scope>
    <source>
        <strain evidence="4">cv. WT478/WT964</strain>
        <tissue evidence="3">Leaves</tissue>
    </source>
</reference>
<keyword evidence="1" id="KW-0472">Membrane</keyword>
<keyword evidence="4" id="KW-1185">Reference proteome</keyword>
<evidence type="ECO:0000313" key="3">
    <source>
        <dbReference type="EMBL" id="KAF5199287.1"/>
    </source>
</evidence>
<sequence>MENFPEIPWTLSAEAAFFLQRCQETENREALFRLGMIEYFSHGRVELGRAFLARAVCLGHIAASYVLGIILLCTDKQSILEGMELLRSIQRFKMVSRERTKTILAKMWKNHFILPERSICSDPMCSKNTQIRNNGWNLGDGNIEEEIDCDACKCDKELQLFCNILRGL</sequence>
<feature type="transmembrane region" description="Helical" evidence="1">
    <location>
        <begin position="51"/>
        <end position="73"/>
    </location>
</feature>
<comment type="caution">
    <text evidence="3">The sequence shown here is derived from an EMBL/GenBank/DDBJ whole genome shotgun (WGS) entry which is preliminary data.</text>
</comment>
<feature type="domain" description="At2g35280-like TPR" evidence="2">
    <location>
        <begin position="3"/>
        <end position="101"/>
    </location>
</feature>
<dbReference type="PANTHER" id="PTHR33784:SF10">
    <property type="entry name" value="F-BOX PROTEIN"/>
    <property type="match status" value="1"/>
</dbReference>
<dbReference type="InterPro" id="IPR040338">
    <property type="entry name" value="At1g67623-like"/>
</dbReference>
<dbReference type="Pfam" id="PF23310">
    <property type="entry name" value="TPR_27"/>
    <property type="match status" value="1"/>
</dbReference>
<dbReference type="PANTHER" id="PTHR33784">
    <property type="entry name" value="OS05G0482100 PROTEIN"/>
    <property type="match status" value="1"/>
</dbReference>
<keyword evidence="1" id="KW-1133">Transmembrane helix</keyword>
<dbReference type="OrthoDB" id="1926629at2759"/>
<dbReference type="Proteomes" id="UP000554482">
    <property type="component" value="Unassembled WGS sequence"/>
</dbReference>
<dbReference type="EMBL" id="JABWDY010012198">
    <property type="protein sequence ID" value="KAF5199287.1"/>
    <property type="molecule type" value="Genomic_DNA"/>
</dbReference>
<dbReference type="AlphaFoldDB" id="A0A7J6WQQ4"/>
<evidence type="ECO:0000259" key="2">
    <source>
        <dbReference type="Pfam" id="PF23310"/>
    </source>
</evidence>
<proteinExistence type="predicted"/>
<gene>
    <name evidence="3" type="ORF">FRX31_011125</name>
</gene>
<evidence type="ECO:0000313" key="4">
    <source>
        <dbReference type="Proteomes" id="UP000554482"/>
    </source>
</evidence>
<accession>A0A7J6WQQ4</accession>
<name>A0A7J6WQQ4_THATH</name>
<dbReference type="InterPro" id="IPR057136">
    <property type="entry name" value="At2g35280_TPR_dom"/>
</dbReference>
<protein>
    <submittedName>
        <fullName evidence="3">TRAM, LAG1 and CLN8 (TLC) lipid-sensing domain containing protein</fullName>
    </submittedName>
</protein>
<organism evidence="3 4">
    <name type="scientific">Thalictrum thalictroides</name>
    <name type="common">Rue-anemone</name>
    <name type="synonym">Anemone thalictroides</name>
    <dbReference type="NCBI Taxonomy" id="46969"/>
    <lineage>
        <taxon>Eukaryota</taxon>
        <taxon>Viridiplantae</taxon>
        <taxon>Streptophyta</taxon>
        <taxon>Embryophyta</taxon>
        <taxon>Tracheophyta</taxon>
        <taxon>Spermatophyta</taxon>
        <taxon>Magnoliopsida</taxon>
        <taxon>Ranunculales</taxon>
        <taxon>Ranunculaceae</taxon>
        <taxon>Thalictroideae</taxon>
        <taxon>Thalictrum</taxon>
    </lineage>
</organism>
<evidence type="ECO:0000256" key="1">
    <source>
        <dbReference type="SAM" id="Phobius"/>
    </source>
</evidence>